<proteinExistence type="predicted"/>
<feature type="domain" description="DUF6699" evidence="1">
    <location>
        <begin position="142"/>
        <end position="253"/>
    </location>
</feature>
<name>A0ABQ8V1H1_9AGAR</name>
<dbReference type="Pfam" id="PF20415">
    <property type="entry name" value="DUF6699"/>
    <property type="match status" value="1"/>
</dbReference>
<gene>
    <name evidence="2" type="ORF">C8R41DRAFT_854981</name>
</gene>
<accession>A0ABQ8V1H1</accession>
<sequence length="263" mass="29396">MMHSNTIRDYSSPYHQRHRPLVRRYTLSDSELSLPSVRLNRPESFTPSLPSSPYVHRASGHVITTAPPFIPFPGTPPPFAPPALHYSISPYAPIPLPSQSSVGEPFSLHPLLQTSSKHISNTSHTYSSASTSTAVSTTVLDLDLSSSPDAIHSTLMIAATAGIFDPATQPPLPSMTVTHPLLPWFITVHRYLSEHVTVLDVLHTICTDLNKRVERRRSQRHERNGNGLDAWEGRQRIEFLQGRYRFRGLRGIQSGEDVWELVI</sequence>
<comment type="caution">
    <text evidence="2">The sequence shown here is derived from an EMBL/GenBank/DDBJ whole genome shotgun (WGS) entry which is preliminary data.</text>
</comment>
<protein>
    <recommendedName>
        <fullName evidence="1">DUF6699 domain-containing protein</fullName>
    </recommendedName>
</protein>
<dbReference type="Proteomes" id="UP001150217">
    <property type="component" value="Unassembled WGS sequence"/>
</dbReference>
<reference evidence="2" key="1">
    <citation type="submission" date="2022-08" db="EMBL/GenBank/DDBJ databases">
        <title>A Global Phylogenomic Analysis of the Shiitake Genus Lentinula.</title>
        <authorList>
            <consortium name="DOE Joint Genome Institute"/>
            <person name="Sierra-Patev S."/>
            <person name="Min B."/>
            <person name="Naranjo-Ortiz M."/>
            <person name="Looney B."/>
            <person name="Konkel Z."/>
            <person name="Slot J.C."/>
            <person name="Sakamoto Y."/>
            <person name="Steenwyk J.L."/>
            <person name="Rokas A."/>
            <person name="Carro J."/>
            <person name="Camarero S."/>
            <person name="Ferreira P."/>
            <person name="Molpeceres G."/>
            <person name="Ruiz-Duenas F.J."/>
            <person name="Serrano A."/>
            <person name="Henrissat B."/>
            <person name="Drula E."/>
            <person name="Hughes K.W."/>
            <person name="Mata J.L."/>
            <person name="Ishikawa N.K."/>
            <person name="Vargas-Isla R."/>
            <person name="Ushijima S."/>
            <person name="Smith C.A."/>
            <person name="Ahrendt S."/>
            <person name="Andreopoulos W."/>
            <person name="He G."/>
            <person name="Labutti K."/>
            <person name="Lipzen A."/>
            <person name="Ng V."/>
            <person name="Riley R."/>
            <person name="Sandor L."/>
            <person name="Barry K."/>
            <person name="Martinez A.T."/>
            <person name="Xiao Y."/>
            <person name="Gibbons J.G."/>
            <person name="Terashima K."/>
            <person name="Grigoriev I.V."/>
            <person name="Hibbett D.S."/>
        </authorList>
    </citation>
    <scope>NUCLEOTIDE SEQUENCE</scope>
    <source>
        <strain evidence="2">RHP3577 ss4</strain>
    </source>
</reference>
<keyword evidence="3" id="KW-1185">Reference proteome</keyword>
<dbReference type="EMBL" id="JANVFT010000104">
    <property type="protein sequence ID" value="KAJ4467852.1"/>
    <property type="molecule type" value="Genomic_DNA"/>
</dbReference>
<evidence type="ECO:0000313" key="3">
    <source>
        <dbReference type="Proteomes" id="UP001150217"/>
    </source>
</evidence>
<organism evidence="2 3">
    <name type="scientific">Lentinula lateritia</name>
    <dbReference type="NCBI Taxonomy" id="40482"/>
    <lineage>
        <taxon>Eukaryota</taxon>
        <taxon>Fungi</taxon>
        <taxon>Dikarya</taxon>
        <taxon>Basidiomycota</taxon>
        <taxon>Agaricomycotina</taxon>
        <taxon>Agaricomycetes</taxon>
        <taxon>Agaricomycetidae</taxon>
        <taxon>Agaricales</taxon>
        <taxon>Marasmiineae</taxon>
        <taxon>Omphalotaceae</taxon>
        <taxon>Lentinula</taxon>
    </lineage>
</organism>
<evidence type="ECO:0000259" key="1">
    <source>
        <dbReference type="Pfam" id="PF20415"/>
    </source>
</evidence>
<evidence type="ECO:0000313" key="2">
    <source>
        <dbReference type="EMBL" id="KAJ4467852.1"/>
    </source>
</evidence>
<dbReference type="InterPro" id="IPR046522">
    <property type="entry name" value="DUF6699"/>
</dbReference>